<dbReference type="PANTHER" id="PTHR24198">
    <property type="entry name" value="ANKYRIN REPEAT AND PROTEIN KINASE DOMAIN-CONTAINING PROTEIN"/>
    <property type="match status" value="1"/>
</dbReference>
<reference evidence="6" key="1">
    <citation type="submission" date="2021-08" db="EMBL/GenBank/DDBJ databases">
        <title>WGS assembly of Ceratopteris richardii.</title>
        <authorList>
            <person name="Marchant D.B."/>
            <person name="Chen G."/>
            <person name="Jenkins J."/>
            <person name="Shu S."/>
            <person name="Leebens-Mack J."/>
            <person name="Grimwood J."/>
            <person name="Schmutz J."/>
            <person name="Soltis P."/>
            <person name="Soltis D."/>
            <person name="Chen Z.-H."/>
        </authorList>
    </citation>
    <scope>NUCLEOTIDE SEQUENCE</scope>
    <source>
        <strain evidence="6">Whitten #5841</strain>
        <tissue evidence="6">Leaf</tissue>
    </source>
</reference>
<keyword evidence="7" id="KW-1185">Reference proteome</keyword>
<evidence type="ECO:0000256" key="4">
    <source>
        <dbReference type="SAM" id="Coils"/>
    </source>
</evidence>
<sequence length="396" mass="44370">MMSVVSTATKLIEPWRISTCSMEGGYKQQRRNSSASTSSSTESKTRRSQRRPARLSLSAQKLPAEESPVQRMNYEEGIFEGIPFSEPGEGDRQGDSGADMDISESPQRISEGLIPDAWKFIQQDIRMTKREKKAQARMQERENAQLKELRAELRRQRSDLLSENEESSYTLSLAGSSQLLTPSQLEKLERDLSIKTPDPRFPDKEFDEVFTVVEKGLLKRIAPDISQVYCKKWPILHMLASSGQFFFLDRFLKSGVEVEEEDEEGYTPLQRAVIAKRETAVTQLVRAGAKLDVCDKDGANLLHLSVQVNSLTMVKLFVKWGVSVNQPDVYGWTPLHLAALAGRANIVRHLVLSGGDQSLQNKEGNTPMDIAFALGRGLNSNAVARSLRRLNDLDLA</sequence>
<dbReference type="InterPro" id="IPR036770">
    <property type="entry name" value="Ankyrin_rpt-contain_sf"/>
</dbReference>
<keyword evidence="1" id="KW-0677">Repeat</keyword>
<dbReference type="PROSITE" id="PS50088">
    <property type="entry name" value="ANK_REPEAT"/>
    <property type="match status" value="3"/>
</dbReference>
<name>A0A8T2VGK9_CERRI</name>
<dbReference type="AlphaFoldDB" id="A0A8T2VGK9"/>
<evidence type="ECO:0000313" key="6">
    <source>
        <dbReference type="EMBL" id="KAH7445174.1"/>
    </source>
</evidence>
<dbReference type="SUPFAM" id="SSF48403">
    <property type="entry name" value="Ankyrin repeat"/>
    <property type="match status" value="1"/>
</dbReference>
<proteinExistence type="predicted"/>
<dbReference type="Gene3D" id="1.25.40.20">
    <property type="entry name" value="Ankyrin repeat-containing domain"/>
    <property type="match status" value="1"/>
</dbReference>
<feature type="region of interest" description="Disordered" evidence="5">
    <location>
        <begin position="22"/>
        <end position="103"/>
    </location>
</feature>
<dbReference type="PROSITE" id="PS50297">
    <property type="entry name" value="ANK_REP_REGION"/>
    <property type="match status" value="2"/>
</dbReference>
<dbReference type="OMA" id="TASTHMI"/>
<dbReference type="Proteomes" id="UP000825935">
    <property type="component" value="Chromosome 2"/>
</dbReference>
<protein>
    <submittedName>
        <fullName evidence="6">Uncharacterized protein</fullName>
    </submittedName>
</protein>
<accession>A0A8T2VGK9</accession>
<dbReference type="PANTHER" id="PTHR24198:SF165">
    <property type="entry name" value="ANKYRIN REPEAT-CONTAINING PROTEIN-RELATED"/>
    <property type="match status" value="1"/>
</dbReference>
<evidence type="ECO:0000256" key="2">
    <source>
        <dbReference type="ARBA" id="ARBA00023043"/>
    </source>
</evidence>
<dbReference type="EMBL" id="CM035407">
    <property type="protein sequence ID" value="KAH7445174.1"/>
    <property type="molecule type" value="Genomic_DNA"/>
</dbReference>
<gene>
    <name evidence="6" type="ORF">KP509_02G110600</name>
</gene>
<dbReference type="Pfam" id="PF12796">
    <property type="entry name" value="Ank_2"/>
    <property type="match status" value="1"/>
</dbReference>
<comment type="caution">
    <text evidence="6">The sequence shown here is derived from an EMBL/GenBank/DDBJ whole genome shotgun (WGS) entry which is preliminary data.</text>
</comment>
<feature type="repeat" description="ANK" evidence="3">
    <location>
        <begin position="297"/>
        <end position="329"/>
    </location>
</feature>
<evidence type="ECO:0000256" key="3">
    <source>
        <dbReference type="PROSITE-ProRule" id="PRU00023"/>
    </source>
</evidence>
<organism evidence="6 7">
    <name type="scientific">Ceratopteris richardii</name>
    <name type="common">Triangle waterfern</name>
    <dbReference type="NCBI Taxonomy" id="49495"/>
    <lineage>
        <taxon>Eukaryota</taxon>
        <taxon>Viridiplantae</taxon>
        <taxon>Streptophyta</taxon>
        <taxon>Embryophyta</taxon>
        <taxon>Tracheophyta</taxon>
        <taxon>Polypodiopsida</taxon>
        <taxon>Polypodiidae</taxon>
        <taxon>Polypodiales</taxon>
        <taxon>Pteridineae</taxon>
        <taxon>Pteridaceae</taxon>
        <taxon>Parkerioideae</taxon>
        <taxon>Ceratopteris</taxon>
    </lineage>
</organism>
<keyword evidence="4" id="KW-0175">Coiled coil</keyword>
<feature type="repeat" description="ANK" evidence="3">
    <location>
        <begin position="330"/>
        <end position="362"/>
    </location>
</feature>
<evidence type="ECO:0000256" key="1">
    <source>
        <dbReference type="ARBA" id="ARBA00022737"/>
    </source>
</evidence>
<feature type="compositionally biased region" description="Low complexity" evidence="5">
    <location>
        <begin position="31"/>
        <end position="42"/>
    </location>
</feature>
<evidence type="ECO:0000313" key="7">
    <source>
        <dbReference type="Proteomes" id="UP000825935"/>
    </source>
</evidence>
<dbReference type="OrthoDB" id="1577640at2759"/>
<feature type="coiled-coil region" evidence="4">
    <location>
        <begin position="129"/>
        <end position="166"/>
    </location>
</feature>
<dbReference type="SMART" id="SM00248">
    <property type="entry name" value="ANK"/>
    <property type="match status" value="4"/>
</dbReference>
<evidence type="ECO:0000256" key="5">
    <source>
        <dbReference type="SAM" id="MobiDB-lite"/>
    </source>
</evidence>
<keyword evidence="2 3" id="KW-0040">ANK repeat</keyword>
<dbReference type="InterPro" id="IPR002110">
    <property type="entry name" value="Ankyrin_rpt"/>
</dbReference>
<feature type="repeat" description="ANK" evidence="3">
    <location>
        <begin position="264"/>
        <end position="296"/>
    </location>
</feature>